<dbReference type="Pfam" id="PF00629">
    <property type="entry name" value="MAM"/>
    <property type="match status" value="1"/>
</dbReference>
<evidence type="ECO:0000313" key="3">
    <source>
        <dbReference type="Proteomes" id="UP000192578"/>
    </source>
</evidence>
<dbReference type="InterPro" id="IPR013320">
    <property type="entry name" value="ConA-like_dom_sf"/>
</dbReference>
<protein>
    <recommendedName>
        <fullName evidence="1">MAM domain-containing protein</fullName>
    </recommendedName>
</protein>
<sequence length="184" mass="20497">MFGVTNNRGGVPEGVLGYDDDMIVLDNIRHRVVSTREEGPTLPLGADNAAPAVQLNCNFNADGCDVDRPYPVAIHDPNAQDNFFLMVDLANPSTGETNAELFSPNVQSQSSLDGVYCFKFWAYMHSDMSRLDVVLHRRPSGQTLKLRSITADTDEVWNLYHVDLVTLSAFQLAMFLHIPRRALE</sequence>
<dbReference type="PROSITE" id="PS50060">
    <property type="entry name" value="MAM_2"/>
    <property type="match status" value="1"/>
</dbReference>
<reference evidence="3" key="1">
    <citation type="submission" date="2017-01" db="EMBL/GenBank/DDBJ databases">
        <title>Comparative genomics of anhydrobiosis in the tardigrade Hypsibius dujardini.</title>
        <authorList>
            <person name="Yoshida Y."/>
            <person name="Koutsovoulos G."/>
            <person name="Laetsch D."/>
            <person name="Stevens L."/>
            <person name="Kumar S."/>
            <person name="Horikawa D."/>
            <person name="Ishino K."/>
            <person name="Komine S."/>
            <person name="Tomita M."/>
            <person name="Blaxter M."/>
            <person name="Arakawa K."/>
        </authorList>
    </citation>
    <scope>NUCLEOTIDE SEQUENCE [LARGE SCALE GENOMIC DNA]</scope>
    <source>
        <strain evidence="3">Z151</strain>
    </source>
</reference>
<dbReference type="GO" id="GO:0016020">
    <property type="term" value="C:membrane"/>
    <property type="evidence" value="ECO:0007669"/>
    <property type="project" value="InterPro"/>
</dbReference>
<keyword evidence="3" id="KW-1185">Reference proteome</keyword>
<accession>A0A9X6NDA4</accession>
<evidence type="ECO:0000313" key="2">
    <source>
        <dbReference type="EMBL" id="OWA52035.1"/>
    </source>
</evidence>
<proteinExistence type="predicted"/>
<comment type="caution">
    <text evidence="2">The sequence shown here is derived from an EMBL/GenBank/DDBJ whole genome shotgun (WGS) entry which is preliminary data.</text>
</comment>
<evidence type="ECO:0000259" key="1">
    <source>
        <dbReference type="PROSITE" id="PS50060"/>
    </source>
</evidence>
<organism evidence="2 3">
    <name type="scientific">Hypsibius exemplaris</name>
    <name type="common">Freshwater tardigrade</name>
    <dbReference type="NCBI Taxonomy" id="2072580"/>
    <lineage>
        <taxon>Eukaryota</taxon>
        <taxon>Metazoa</taxon>
        <taxon>Ecdysozoa</taxon>
        <taxon>Tardigrada</taxon>
        <taxon>Eutardigrada</taxon>
        <taxon>Parachela</taxon>
        <taxon>Hypsibioidea</taxon>
        <taxon>Hypsibiidae</taxon>
        <taxon>Hypsibius</taxon>
    </lineage>
</organism>
<dbReference type="Proteomes" id="UP000192578">
    <property type="component" value="Unassembled WGS sequence"/>
</dbReference>
<dbReference type="EMBL" id="MTYJ01000248">
    <property type="protein sequence ID" value="OWA52035.1"/>
    <property type="molecule type" value="Genomic_DNA"/>
</dbReference>
<dbReference type="InterPro" id="IPR000998">
    <property type="entry name" value="MAM_dom"/>
</dbReference>
<dbReference type="Gene3D" id="2.60.120.200">
    <property type="match status" value="1"/>
</dbReference>
<dbReference type="AlphaFoldDB" id="A0A9X6NDA4"/>
<feature type="domain" description="MAM" evidence="1">
    <location>
        <begin position="75"/>
        <end position="174"/>
    </location>
</feature>
<name>A0A9X6NDA4_HYPEX</name>
<dbReference type="SUPFAM" id="SSF49899">
    <property type="entry name" value="Concanavalin A-like lectins/glucanases"/>
    <property type="match status" value="1"/>
</dbReference>
<gene>
    <name evidence="2" type="ORF">BV898_16491</name>
</gene>